<evidence type="ECO:0000313" key="6">
    <source>
        <dbReference type="EMBL" id="RCJ07294.1"/>
    </source>
</evidence>
<name>A0A367PIA7_CUPNE</name>
<evidence type="ECO:0000313" key="7">
    <source>
        <dbReference type="Proteomes" id="UP000253501"/>
    </source>
</evidence>
<proteinExistence type="predicted"/>
<comment type="caution">
    <text evidence="6">The sequence shown here is derived from an EMBL/GenBank/DDBJ whole genome shotgun (WGS) entry which is preliminary data.</text>
</comment>
<dbReference type="AlphaFoldDB" id="A0A367PIA7"/>
<protein>
    <recommendedName>
        <fullName evidence="1">site-specific DNA-methyltransferase (adenine-specific)</fullName>
        <ecNumber evidence="1">2.1.1.72</ecNumber>
    </recommendedName>
</protein>
<comment type="catalytic activity">
    <reaction evidence="5">
        <text>a 2'-deoxyadenosine in DNA + S-adenosyl-L-methionine = an N(6)-methyl-2'-deoxyadenosine in DNA + S-adenosyl-L-homocysteine + H(+)</text>
        <dbReference type="Rhea" id="RHEA:15197"/>
        <dbReference type="Rhea" id="RHEA-COMP:12418"/>
        <dbReference type="Rhea" id="RHEA-COMP:12419"/>
        <dbReference type="ChEBI" id="CHEBI:15378"/>
        <dbReference type="ChEBI" id="CHEBI:57856"/>
        <dbReference type="ChEBI" id="CHEBI:59789"/>
        <dbReference type="ChEBI" id="CHEBI:90615"/>
        <dbReference type="ChEBI" id="CHEBI:90616"/>
        <dbReference type="EC" id="2.1.1.72"/>
    </reaction>
</comment>
<dbReference type="GO" id="GO:0003676">
    <property type="term" value="F:nucleic acid binding"/>
    <property type="evidence" value="ECO:0007669"/>
    <property type="project" value="InterPro"/>
</dbReference>
<evidence type="ECO:0000256" key="2">
    <source>
        <dbReference type="ARBA" id="ARBA00022603"/>
    </source>
</evidence>
<dbReference type="SUPFAM" id="SSF53335">
    <property type="entry name" value="S-adenosyl-L-methionine-dependent methyltransferases"/>
    <property type="match status" value="1"/>
</dbReference>
<dbReference type="EC" id="2.1.1.72" evidence="1"/>
<gene>
    <name evidence="6" type="ORF">DDK22_16560</name>
</gene>
<evidence type="ECO:0000256" key="4">
    <source>
        <dbReference type="ARBA" id="ARBA00022691"/>
    </source>
</evidence>
<dbReference type="InterPro" id="IPR029063">
    <property type="entry name" value="SAM-dependent_MTases_sf"/>
</dbReference>
<keyword evidence="4" id="KW-0949">S-adenosyl-L-methionine</keyword>
<dbReference type="GO" id="GO:0032259">
    <property type="term" value="P:methylation"/>
    <property type="evidence" value="ECO:0007669"/>
    <property type="project" value="UniProtKB-KW"/>
</dbReference>
<keyword evidence="2 6" id="KW-0489">Methyltransferase</keyword>
<evidence type="ECO:0000256" key="3">
    <source>
        <dbReference type="ARBA" id="ARBA00022679"/>
    </source>
</evidence>
<dbReference type="GO" id="GO:0009007">
    <property type="term" value="F:site-specific DNA-methyltransferase (adenine-specific) activity"/>
    <property type="evidence" value="ECO:0007669"/>
    <property type="project" value="UniProtKB-EC"/>
</dbReference>
<dbReference type="Pfam" id="PF02086">
    <property type="entry name" value="MethyltransfD12"/>
    <property type="match status" value="1"/>
</dbReference>
<keyword evidence="3 6" id="KW-0808">Transferase</keyword>
<dbReference type="InterPro" id="IPR012327">
    <property type="entry name" value="MeTrfase_D12"/>
</dbReference>
<dbReference type="Proteomes" id="UP000253501">
    <property type="component" value="Unassembled WGS sequence"/>
</dbReference>
<dbReference type="Gene3D" id="3.40.50.150">
    <property type="entry name" value="Vaccinia Virus protein VP39"/>
    <property type="match status" value="1"/>
</dbReference>
<organism evidence="6 7">
    <name type="scientific">Cupriavidus necator</name>
    <name type="common">Alcaligenes eutrophus</name>
    <name type="synonym">Ralstonia eutropha</name>
    <dbReference type="NCBI Taxonomy" id="106590"/>
    <lineage>
        <taxon>Bacteria</taxon>
        <taxon>Pseudomonadati</taxon>
        <taxon>Pseudomonadota</taxon>
        <taxon>Betaproteobacteria</taxon>
        <taxon>Burkholderiales</taxon>
        <taxon>Burkholderiaceae</taxon>
        <taxon>Cupriavidus</taxon>
    </lineage>
</organism>
<dbReference type="InterPro" id="IPR002052">
    <property type="entry name" value="DNA_methylase_N6_adenine_CS"/>
</dbReference>
<evidence type="ECO:0000256" key="5">
    <source>
        <dbReference type="ARBA" id="ARBA00047942"/>
    </source>
</evidence>
<accession>A0A367PIA7</accession>
<dbReference type="PRINTS" id="PR00505">
    <property type="entry name" value="D12N6MTFRASE"/>
</dbReference>
<dbReference type="PROSITE" id="PS00092">
    <property type="entry name" value="N6_MTASE"/>
    <property type="match status" value="1"/>
</dbReference>
<dbReference type="GO" id="GO:0009307">
    <property type="term" value="P:DNA restriction-modification system"/>
    <property type="evidence" value="ECO:0007669"/>
    <property type="project" value="InterPro"/>
</dbReference>
<reference evidence="6 7" key="1">
    <citation type="submission" date="2018-04" db="EMBL/GenBank/DDBJ databases">
        <title>Cupriavidus necator CR12 genome sequencing and assembly.</title>
        <authorList>
            <person name="Ben Fekih I."/>
            <person name="Mazhar H.S."/>
            <person name="Bello S.K."/>
            <person name="Rensing C."/>
        </authorList>
    </citation>
    <scope>NUCLEOTIDE SEQUENCE [LARGE SCALE GENOMIC DNA]</scope>
    <source>
        <strain evidence="6 7">CR12</strain>
    </source>
</reference>
<dbReference type="RefSeq" id="WP_114132842.1">
    <property type="nucleotide sequence ID" value="NZ_CP068434.1"/>
</dbReference>
<evidence type="ECO:0000256" key="1">
    <source>
        <dbReference type="ARBA" id="ARBA00011900"/>
    </source>
</evidence>
<dbReference type="EMBL" id="QDHA01000039">
    <property type="protein sequence ID" value="RCJ07294.1"/>
    <property type="molecule type" value="Genomic_DNA"/>
</dbReference>
<sequence length="364" mass="40068">MTFRYIGSKSRLVDQITAYMGRPKEGAFFVDAFCGTGVVAEAAAELGWNVRINDNLQSAVISAGARLISQEQATFTKLGGYAKAISKLNAAKPKHGFIWREYSPASLGSCGIERRYFTQENAARIDAMRALIADWSGAGTINEVEERLLIADLFGALNRVANIAGTFGCFLSKWTIQSQEKIAIRCRTLKATSVRVEATVGDVFDVPNSIQDLVYLDPPYTKRQYASYYHILETVALGDEPEVEGVAGLRPWKDRASDFCYKTRALKTLSCLVQSLKAQKVLLSYSSEGHICMQDMKAELSGIGKSTMHPLGAIGRYRPNKVASSTASDVNEFLVVVERPLAQPLKAQRKTVKATKRILVENYA</sequence>